<comment type="caution">
    <text evidence="1">The sequence shown here is derived from an EMBL/GenBank/DDBJ whole genome shotgun (WGS) entry which is preliminary data.</text>
</comment>
<keyword evidence="2" id="KW-1185">Reference proteome</keyword>
<name>A0A9D3LNV7_ANGAN</name>
<sequence length="87" mass="9141">FAQALSHPIKTAFLLQTASSNQRGIYFVNAGLANQKGISVWLTFPALKRSGGVCGATVCARSSRTACQCVHTNINSIVAEGARSVCI</sequence>
<evidence type="ECO:0000313" key="2">
    <source>
        <dbReference type="Proteomes" id="UP001044222"/>
    </source>
</evidence>
<protein>
    <submittedName>
        <fullName evidence="1">Uncharacterized protein</fullName>
    </submittedName>
</protein>
<dbReference type="Proteomes" id="UP001044222">
    <property type="component" value="Chromosome 16"/>
</dbReference>
<proteinExistence type="predicted"/>
<gene>
    <name evidence="1" type="ORF">ANANG_G00279670</name>
</gene>
<feature type="non-terminal residue" evidence="1">
    <location>
        <position position="1"/>
    </location>
</feature>
<evidence type="ECO:0000313" key="1">
    <source>
        <dbReference type="EMBL" id="KAG5833796.1"/>
    </source>
</evidence>
<dbReference type="AlphaFoldDB" id="A0A9D3LNV7"/>
<reference evidence="1" key="1">
    <citation type="submission" date="2021-01" db="EMBL/GenBank/DDBJ databases">
        <title>A chromosome-scale assembly of European eel, Anguilla anguilla.</title>
        <authorList>
            <person name="Henkel C."/>
            <person name="Jong-Raadsen S.A."/>
            <person name="Dufour S."/>
            <person name="Weltzien F.-A."/>
            <person name="Palstra A.P."/>
            <person name="Pelster B."/>
            <person name="Spaink H.P."/>
            <person name="Van Den Thillart G.E."/>
            <person name="Jansen H."/>
            <person name="Zahm M."/>
            <person name="Klopp C."/>
            <person name="Cedric C."/>
            <person name="Louis A."/>
            <person name="Berthelot C."/>
            <person name="Parey E."/>
            <person name="Roest Crollius H."/>
            <person name="Montfort J."/>
            <person name="Robinson-Rechavi M."/>
            <person name="Bucao C."/>
            <person name="Bouchez O."/>
            <person name="Gislard M."/>
            <person name="Lluch J."/>
            <person name="Milhes M."/>
            <person name="Lampietro C."/>
            <person name="Lopez Roques C."/>
            <person name="Donnadieu C."/>
            <person name="Braasch I."/>
            <person name="Desvignes T."/>
            <person name="Postlethwait J."/>
            <person name="Bobe J."/>
            <person name="Guiguen Y."/>
            <person name="Dirks R."/>
        </authorList>
    </citation>
    <scope>NUCLEOTIDE SEQUENCE</scope>
    <source>
        <strain evidence="1">Tag_6206</strain>
        <tissue evidence="1">Liver</tissue>
    </source>
</reference>
<accession>A0A9D3LNV7</accession>
<dbReference type="EMBL" id="JAFIRN010000016">
    <property type="protein sequence ID" value="KAG5833796.1"/>
    <property type="molecule type" value="Genomic_DNA"/>
</dbReference>
<organism evidence="1 2">
    <name type="scientific">Anguilla anguilla</name>
    <name type="common">European freshwater eel</name>
    <name type="synonym">Muraena anguilla</name>
    <dbReference type="NCBI Taxonomy" id="7936"/>
    <lineage>
        <taxon>Eukaryota</taxon>
        <taxon>Metazoa</taxon>
        <taxon>Chordata</taxon>
        <taxon>Craniata</taxon>
        <taxon>Vertebrata</taxon>
        <taxon>Euteleostomi</taxon>
        <taxon>Actinopterygii</taxon>
        <taxon>Neopterygii</taxon>
        <taxon>Teleostei</taxon>
        <taxon>Anguilliformes</taxon>
        <taxon>Anguillidae</taxon>
        <taxon>Anguilla</taxon>
    </lineage>
</organism>